<proteinExistence type="predicted"/>
<protein>
    <submittedName>
        <fullName evidence="4">Uncharacterized protein</fullName>
    </submittedName>
</protein>
<evidence type="ECO:0000256" key="3">
    <source>
        <dbReference type="SAM" id="MobiDB-lite"/>
    </source>
</evidence>
<reference evidence="4" key="1">
    <citation type="journal article" date="2018" name="Genome Biol.">
        <title>SKESA: strategic k-mer extension for scrupulous assemblies.</title>
        <authorList>
            <person name="Souvorov A."/>
            <person name="Agarwala R."/>
            <person name="Lipman D.J."/>
        </authorList>
    </citation>
    <scope>NUCLEOTIDE SEQUENCE</scope>
    <source>
        <strain evidence="4">MA.CK_97/00006015</strain>
    </source>
</reference>
<dbReference type="Pfam" id="PF03333">
    <property type="entry name" value="PapB"/>
    <property type="match status" value="1"/>
</dbReference>
<name>A0A761S8Z3_SALER</name>
<gene>
    <name evidence="4" type="ORF">G8X54_004033</name>
</gene>
<accession>A0A761S8Z3</accession>
<dbReference type="AlphaFoldDB" id="A0A761S8Z3"/>
<feature type="compositionally biased region" description="Basic and acidic residues" evidence="3">
    <location>
        <begin position="97"/>
        <end position="109"/>
    </location>
</feature>
<dbReference type="InterPro" id="IPR053721">
    <property type="entry name" value="Fimbrial_Adhesin_Reg"/>
</dbReference>
<keyword evidence="1" id="KW-0805">Transcription regulation</keyword>
<evidence type="ECO:0000313" key="4">
    <source>
        <dbReference type="EMBL" id="HAG3254721.1"/>
    </source>
</evidence>
<sequence>MDELYENTLMALFCHERGLIAGQVNRTVFCVLAELARIRNIRIQRALEAHLVHGWPREKACSMYGVNVTYFSRRLSVLNHAWQLTEILKVAGGACGDGKENIPEEDGNKGENYAMPETK</sequence>
<reference evidence="4" key="2">
    <citation type="submission" date="2020-02" db="EMBL/GenBank/DDBJ databases">
        <authorList>
            <consortium name="NCBI Pathogen Detection Project"/>
        </authorList>
    </citation>
    <scope>NUCLEOTIDE SEQUENCE</scope>
    <source>
        <strain evidence="4">MA.CK_97/00006015</strain>
    </source>
</reference>
<evidence type="ECO:0000256" key="2">
    <source>
        <dbReference type="ARBA" id="ARBA00023163"/>
    </source>
</evidence>
<organism evidence="4">
    <name type="scientific">Salmonella enterica</name>
    <name type="common">Salmonella choleraesuis</name>
    <dbReference type="NCBI Taxonomy" id="28901"/>
    <lineage>
        <taxon>Bacteria</taxon>
        <taxon>Pseudomonadati</taxon>
        <taxon>Pseudomonadota</taxon>
        <taxon>Gammaproteobacteria</taxon>
        <taxon>Enterobacterales</taxon>
        <taxon>Enterobacteriaceae</taxon>
        <taxon>Salmonella</taxon>
    </lineage>
</organism>
<dbReference type="EMBL" id="DAAXZP010000020">
    <property type="protein sequence ID" value="HAG3254721.1"/>
    <property type="molecule type" value="Genomic_DNA"/>
</dbReference>
<keyword evidence="2" id="KW-0804">Transcription</keyword>
<dbReference type="InterPro" id="IPR004356">
    <property type="entry name" value="Adhesin_operon_reg_prot"/>
</dbReference>
<comment type="caution">
    <text evidence="4">The sequence shown here is derived from an EMBL/GenBank/DDBJ whole genome shotgun (WGS) entry which is preliminary data.</text>
</comment>
<feature type="region of interest" description="Disordered" evidence="3">
    <location>
        <begin position="96"/>
        <end position="119"/>
    </location>
</feature>
<evidence type="ECO:0000256" key="1">
    <source>
        <dbReference type="ARBA" id="ARBA00023015"/>
    </source>
</evidence>
<dbReference type="GO" id="GO:0006355">
    <property type="term" value="P:regulation of DNA-templated transcription"/>
    <property type="evidence" value="ECO:0007669"/>
    <property type="project" value="InterPro"/>
</dbReference>
<dbReference type="Gene3D" id="1.10.10.2690">
    <property type="match status" value="1"/>
</dbReference>